<organism evidence="2 3">
    <name type="scientific">Microbotryum saponariae</name>
    <dbReference type="NCBI Taxonomy" id="289078"/>
    <lineage>
        <taxon>Eukaryota</taxon>
        <taxon>Fungi</taxon>
        <taxon>Dikarya</taxon>
        <taxon>Basidiomycota</taxon>
        <taxon>Pucciniomycotina</taxon>
        <taxon>Microbotryomycetes</taxon>
        <taxon>Microbotryales</taxon>
        <taxon>Microbotryaceae</taxon>
        <taxon>Microbotryum</taxon>
    </lineage>
</organism>
<feature type="region of interest" description="Disordered" evidence="1">
    <location>
        <begin position="45"/>
        <end position="64"/>
    </location>
</feature>
<name>A0A2X0KAQ7_9BASI</name>
<dbReference type="AlphaFoldDB" id="A0A2X0KAQ7"/>
<feature type="compositionally biased region" description="Low complexity" evidence="1">
    <location>
        <begin position="48"/>
        <end position="64"/>
    </location>
</feature>
<dbReference type="EMBL" id="FMWP01000012">
    <property type="protein sequence ID" value="SCZ88458.1"/>
    <property type="molecule type" value="Genomic_DNA"/>
</dbReference>
<dbReference type="Proteomes" id="UP000249723">
    <property type="component" value="Unassembled WGS sequence"/>
</dbReference>
<feature type="region of interest" description="Disordered" evidence="1">
    <location>
        <begin position="617"/>
        <end position="649"/>
    </location>
</feature>
<dbReference type="STRING" id="289078.A0A2X0KAQ7"/>
<proteinExistence type="predicted"/>
<evidence type="ECO:0000313" key="3">
    <source>
        <dbReference type="Proteomes" id="UP000249723"/>
    </source>
</evidence>
<evidence type="ECO:0000256" key="1">
    <source>
        <dbReference type="SAM" id="MobiDB-lite"/>
    </source>
</evidence>
<dbReference type="OrthoDB" id="2535728at2759"/>
<keyword evidence="3" id="KW-1185">Reference proteome</keyword>
<accession>A0A2X0KAQ7</accession>
<evidence type="ECO:0000313" key="2">
    <source>
        <dbReference type="EMBL" id="SCZ88458.1"/>
    </source>
</evidence>
<feature type="region of interest" description="Disordered" evidence="1">
    <location>
        <begin position="83"/>
        <end position="111"/>
    </location>
</feature>
<reference evidence="3" key="1">
    <citation type="submission" date="2016-10" db="EMBL/GenBank/DDBJ databases">
        <authorList>
            <person name="Jeantristanb JTB J.-T."/>
            <person name="Ricardo R."/>
        </authorList>
    </citation>
    <scope>NUCLEOTIDE SEQUENCE [LARGE SCALE GENOMIC DNA]</scope>
</reference>
<sequence>MKRAARRLVPLASWTESSHAAAAATTAALARRHLSVAAGANLLNTAPSSSSSSSTSHHQQFTSSSTWTDSWSRNMFSLASHSTLNSNASSSQAQQPVNAQARPEPTAAPTTTTARDLLHEIQLDTPNPDRVWPLFRQLEAEGQTYLLPLQELHRLLWAIEVPRRAKSAPPLSVHEATQLANAYSSQVQLIRMRIAQRDPEAKMLKGDFVSMATAYQMLNYAPGAMRVWDESIESGLRFRPLHYKRIFETMLGWIDMHEVDGGKRLARTAAQPLVPKAMEMLAELVDNPKWTDACLAPFLRICIRGGNSHVFFSTIKAVYGFDIDMPGAPIEFAPGRRPIGQEQVALILEMLLESRDLSSMMAVFESFDDPLPVPSLPDQGMEDGSFVGFFANSFSFGRKPTPAVSVPPEHTADAKPPVVPVPHPIGPHAFAFVIELAGQVGNGAIMRHYFYQLYKRWSLIVDAQLKELEQVITPEQTLSESNSTATPSSSSQLSIKLPLTADSRRYTIPWAILQSMVRHARQSYDHVTLRFLRKRSIRVLQLMDAQSTRLTTLLQSTKLREDVDAALYQRVAHQIDRLDAERKRMLAMLELVKLDSNTYTTYWDVRRKETRLSKRMRQLHDHTHNSGDQSAGPRANKSQRAKELGAMRSRVRRKQSQVLLARILLVKHRLRRLTYLGKRRGNKEVDEWFEELGKLTRKRDGGGMGISMPSDAVAADTTQTPLNEGTATV</sequence>
<gene>
    <name evidence="2" type="ORF">BZ3500_MVSOF-1268-A1-R1_CHR2-1G04423</name>
</gene>
<protein>
    <submittedName>
        <fullName evidence="2">BZ3500_MvSof-1268-A1-R1_Chr2-1g04423 protein</fullName>
    </submittedName>
</protein>